<dbReference type="GO" id="GO:0005737">
    <property type="term" value="C:cytoplasm"/>
    <property type="evidence" value="ECO:0007669"/>
    <property type="project" value="TreeGrafter"/>
</dbReference>
<evidence type="ECO:0000313" key="6">
    <source>
        <dbReference type="Proteomes" id="UP000428260"/>
    </source>
</evidence>
<evidence type="ECO:0000259" key="3">
    <source>
        <dbReference type="PROSITE" id="PS50975"/>
    </source>
</evidence>
<dbReference type="GO" id="GO:0018169">
    <property type="term" value="F:ribosomal S6-glutamic acid ligase activity"/>
    <property type="evidence" value="ECO:0007669"/>
    <property type="project" value="TreeGrafter"/>
</dbReference>
<dbReference type="InterPro" id="IPR025839">
    <property type="entry name" value="RLAN_dom"/>
</dbReference>
<dbReference type="PANTHER" id="PTHR21621:SF0">
    <property type="entry name" value="BETA-CITRYLGLUTAMATE SYNTHASE B-RELATED"/>
    <property type="match status" value="1"/>
</dbReference>
<dbReference type="InterPro" id="IPR011095">
    <property type="entry name" value="Dala_Dala_lig_C"/>
</dbReference>
<dbReference type="Pfam" id="PF07478">
    <property type="entry name" value="Dala_Dala_lig_C"/>
    <property type="match status" value="1"/>
</dbReference>
<dbReference type="SUPFAM" id="SSF56059">
    <property type="entry name" value="Glutathione synthetase ATP-binding domain-like"/>
    <property type="match status" value="1"/>
</dbReference>
<accession>A0A6I6JJ04</accession>
<keyword evidence="2" id="KW-0067">ATP-binding</keyword>
<keyword evidence="6" id="KW-1185">Reference proteome</keyword>
<dbReference type="Gene3D" id="3.30.470.20">
    <property type="entry name" value="ATP-grasp fold, B domain"/>
    <property type="match status" value="1"/>
</dbReference>
<dbReference type="InterPro" id="IPR000182">
    <property type="entry name" value="GNAT_dom"/>
</dbReference>
<sequence length="651" mass="75505">MKIVIRKSVSSDLGFLEELEQKCFPPFQQSTRRAIRYSLSSPFQNVIIAETTQNEISKTIGSATLFLYPKTLRLFSIAVFPEYQGKGIGKQILEYIFNLANTGKFERISLEARKTDNKLIEFYKNAGFTVTEDLPDYYSKNEDGVRMVFKLGDHAEKQSISNIIIVRDPKNWNLEIEGVKVISSRSYITDPEFQSLKNVRIFNLSNSYQYQKMGYYVSLLASARDHRVIPNVTTLRDFSSLSLVRSISGYVDDNIQKSLKHVKQKKISIFVYFGQSVNTKFRLLTQKLYHLFEAPLIQIDFVKTEKWMVQRVSPLSLKKVNPEHMEKVQEFAKNYFSKKRFNRPRFKNYKYDLAILVNPQEKNPPSCPNALQNFKKAAEKIGFYVEFITKDDFSQLPEFDALFIRETTNVNDHTYQFSRSAYAEGLVVIDDPWSILRCSNKIFQNERLKQNKIKTPATVILAKSTYHKSTSLQLNFPLVLKQPDSAFSLGVEKVNNEEELDSSLKKLFNLSDLVVVQEFMPSEFDWRIGVLDQKPLYACKYYMAKDHWQIYDWNTESNENYGESETLPIEEVPEIVVKTAVKAASLIGDGLYGVDLKMINEEVYIIEINDNPNIDEGIEDLILKDEIYIRIMKSLYNRIEINRNIAQFVTV</sequence>
<dbReference type="CDD" id="cd04301">
    <property type="entry name" value="NAT_SF"/>
    <property type="match status" value="1"/>
</dbReference>
<dbReference type="Pfam" id="PF00583">
    <property type="entry name" value="Acetyltransf_1"/>
    <property type="match status" value="1"/>
</dbReference>
<dbReference type="Pfam" id="PF14401">
    <property type="entry name" value="RLAN"/>
    <property type="match status" value="1"/>
</dbReference>
<dbReference type="GO" id="GO:0016747">
    <property type="term" value="F:acyltransferase activity, transferring groups other than amino-acyl groups"/>
    <property type="evidence" value="ECO:0007669"/>
    <property type="project" value="InterPro"/>
</dbReference>
<evidence type="ECO:0000313" key="5">
    <source>
        <dbReference type="EMBL" id="QGY42251.1"/>
    </source>
</evidence>
<dbReference type="InterPro" id="IPR013815">
    <property type="entry name" value="ATP_grasp_subdomain_1"/>
</dbReference>
<dbReference type="Proteomes" id="UP000428260">
    <property type="component" value="Chromosome"/>
</dbReference>
<dbReference type="InterPro" id="IPR011761">
    <property type="entry name" value="ATP-grasp"/>
</dbReference>
<protein>
    <submittedName>
        <fullName evidence="5">GNAT family N-acetyltransferase</fullName>
    </submittedName>
</protein>
<dbReference type="KEGG" id="mcos:GM418_00840"/>
<evidence type="ECO:0000259" key="4">
    <source>
        <dbReference type="PROSITE" id="PS51186"/>
    </source>
</evidence>
<feature type="domain" description="N-acetyltransferase" evidence="4">
    <location>
        <begin position="3"/>
        <end position="152"/>
    </location>
</feature>
<dbReference type="Gene3D" id="3.40.630.30">
    <property type="match status" value="1"/>
</dbReference>
<dbReference type="GO" id="GO:0046872">
    <property type="term" value="F:metal ion binding"/>
    <property type="evidence" value="ECO:0007669"/>
    <property type="project" value="InterPro"/>
</dbReference>
<dbReference type="AlphaFoldDB" id="A0A6I6JJ04"/>
<evidence type="ECO:0000256" key="2">
    <source>
        <dbReference type="PROSITE-ProRule" id="PRU00409"/>
    </source>
</evidence>
<dbReference type="InterPro" id="IPR016181">
    <property type="entry name" value="Acyl_CoA_acyltransferase"/>
</dbReference>
<evidence type="ECO:0000256" key="1">
    <source>
        <dbReference type="ARBA" id="ARBA00022598"/>
    </source>
</evidence>
<name>A0A6I6JJ04_9BACT</name>
<gene>
    <name evidence="5" type="ORF">GM418_00840</name>
</gene>
<reference evidence="5 6" key="1">
    <citation type="submission" date="2019-11" db="EMBL/GenBank/DDBJ databases">
        <authorList>
            <person name="Zheng R.K."/>
            <person name="Sun C.M."/>
        </authorList>
    </citation>
    <scope>NUCLEOTIDE SEQUENCE [LARGE SCALE GENOMIC DNA]</scope>
    <source>
        <strain evidence="5 6">WC007</strain>
    </source>
</reference>
<dbReference type="GO" id="GO:0009432">
    <property type="term" value="P:SOS response"/>
    <property type="evidence" value="ECO:0007669"/>
    <property type="project" value="TreeGrafter"/>
</dbReference>
<dbReference type="PROSITE" id="PS50975">
    <property type="entry name" value="ATP_GRASP"/>
    <property type="match status" value="1"/>
</dbReference>
<keyword evidence="5" id="KW-0808">Transferase</keyword>
<feature type="domain" description="ATP-grasp" evidence="3">
    <location>
        <begin position="445"/>
        <end position="640"/>
    </location>
</feature>
<dbReference type="PANTHER" id="PTHR21621">
    <property type="entry name" value="RIBOSOMAL PROTEIN S6 MODIFICATION PROTEIN"/>
    <property type="match status" value="1"/>
</dbReference>
<dbReference type="RefSeq" id="WP_158862234.1">
    <property type="nucleotide sequence ID" value="NZ_CP046401.1"/>
</dbReference>
<keyword evidence="1" id="KW-0436">Ligase</keyword>
<dbReference type="GO" id="GO:0005524">
    <property type="term" value="F:ATP binding"/>
    <property type="evidence" value="ECO:0007669"/>
    <property type="project" value="UniProtKB-UniRule"/>
</dbReference>
<dbReference type="PROSITE" id="PS51186">
    <property type="entry name" value="GNAT"/>
    <property type="match status" value="1"/>
</dbReference>
<proteinExistence type="predicted"/>
<dbReference type="Gene3D" id="3.30.1490.20">
    <property type="entry name" value="ATP-grasp fold, A domain"/>
    <property type="match status" value="1"/>
</dbReference>
<keyword evidence="2" id="KW-0547">Nucleotide-binding</keyword>
<dbReference type="GO" id="GO:0008716">
    <property type="term" value="F:D-alanine-D-alanine ligase activity"/>
    <property type="evidence" value="ECO:0007669"/>
    <property type="project" value="InterPro"/>
</dbReference>
<organism evidence="5 6">
    <name type="scientific">Maribellus comscasis</name>
    <dbReference type="NCBI Taxonomy" id="2681766"/>
    <lineage>
        <taxon>Bacteria</taxon>
        <taxon>Pseudomonadati</taxon>
        <taxon>Bacteroidota</taxon>
        <taxon>Bacteroidia</taxon>
        <taxon>Marinilabiliales</taxon>
        <taxon>Prolixibacteraceae</taxon>
        <taxon>Maribellus</taxon>
    </lineage>
</organism>
<dbReference type="EMBL" id="CP046401">
    <property type="protein sequence ID" value="QGY42251.1"/>
    <property type="molecule type" value="Genomic_DNA"/>
</dbReference>
<dbReference type="SUPFAM" id="SSF55729">
    <property type="entry name" value="Acyl-CoA N-acyltransferases (Nat)"/>
    <property type="match status" value="1"/>
</dbReference>